<dbReference type="InterPro" id="IPR036242">
    <property type="entry name" value="Agglutinin_dom_sf"/>
</dbReference>
<accession>A0ABR2ERI7</accession>
<dbReference type="PANTHER" id="PTHR39244:SF5">
    <property type="entry name" value="NATTERIN-3-LIKE"/>
    <property type="match status" value="1"/>
</dbReference>
<dbReference type="SMART" id="SM00791">
    <property type="entry name" value="Agglutinin"/>
    <property type="match status" value="1"/>
</dbReference>
<evidence type="ECO:0000256" key="1">
    <source>
        <dbReference type="ARBA" id="ARBA00009831"/>
    </source>
</evidence>
<dbReference type="SUPFAM" id="SSF50382">
    <property type="entry name" value="Agglutinin"/>
    <property type="match status" value="2"/>
</dbReference>
<evidence type="ECO:0000313" key="5">
    <source>
        <dbReference type="Proteomes" id="UP001472677"/>
    </source>
</evidence>
<dbReference type="Pfam" id="PF07468">
    <property type="entry name" value="Agglutinin"/>
    <property type="match status" value="2"/>
</dbReference>
<dbReference type="EMBL" id="JBBPBM010000011">
    <property type="protein sequence ID" value="KAK8563747.1"/>
    <property type="molecule type" value="Genomic_DNA"/>
</dbReference>
<dbReference type="InterPro" id="IPR053237">
    <property type="entry name" value="Natterin_C"/>
</dbReference>
<evidence type="ECO:0000256" key="2">
    <source>
        <dbReference type="ARBA" id="ARBA00023157"/>
    </source>
</evidence>
<dbReference type="SUPFAM" id="SSF56973">
    <property type="entry name" value="Aerolisin/ETX pore-forming domain"/>
    <property type="match status" value="1"/>
</dbReference>
<organism evidence="4 5">
    <name type="scientific">Hibiscus sabdariffa</name>
    <name type="common">roselle</name>
    <dbReference type="NCBI Taxonomy" id="183260"/>
    <lineage>
        <taxon>Eukaryota</taxon>
        <taxon>Viridiplantae</taxon>
        <taxon>Streptophyta</taxon>
        <taxon>Embryophyta</taxon>
        <taxon>Tracheophyta</taxon>
        <taxon>Spermatophyta</taxon>
        <taxon>Magnoliopsida</taxon>
        <taxon>eudicotyledons</taxon>
        <taxon>Gunneridae</taxon>
        <taxon>Pentapetalae</taxon>
        <taxon>rosids</taxon>
        <taxon>malvids</taxon>
        <taxon>Malvales</taxon>
        <taxon>Malvaceae</taxon>
        <taxon>Malvoideae</taxon>
        <taxon>Hibiscus</taxon>
    </lineage>
</organism>
<dbReference type="Pfam" id="PF01117">
    <property type="entry name" value="Aerolysin"/>
    <property type="match status" value="1"/>
</dbReference>
<sequence>MTKCVKKLWLVNTRQKHMNGVGLHEQHEMESKESADGLFHIRSCQNNKYWERSKNISITGNPAEEYWITATANSKEEDQSKASCTLFKFFSVDPATNSVQILHVQSGCYLCQWALASPTYGGCVLALANYQIYDHQGCDSFQLIDWSSRKPTISAVCGYRHRPCEIFVANDGTIRIKTTCIDKFWRRSTNNWIWADSDDTSTNDKDTLYRGVQVDGKTIGLINLGNNYFCKRLTTHVGQTNCLNAALPTVTTEGRITVEEPVLRREINDVKYDVDDSRVYDQKSLILATNSVVNSSPEPATLHVKLSYVDTTARTWSTNFSLKLDMKSTVDLSVPLISAGGEVEISDEVQSGVVWGDTYASTKVVQVVHNVVVPAMTKVRVNLVASKGTCDVPFTFTQRDTLYDGTIVQAEINGSYTGSNYYNIIETKEESVE</sequence>
<dbReference type="Gene3D" id="2.80.10.50">
    <property type="match status" value="2"/>
</dbReference>
<keyword evidence="2" id="KW-1015">Disulfide bond</keyword>
<comment type="similarity">
    <text evidence="1">Belongs to the aerolysin family.</text>
</comment>
<protein>
    <recommendedName>
        <fullName evidence="3">Agglutinin domain-containing protein</fullName>
    </recommendedName>
</protein>
<dbReference type="InterPro" id="IPR055267">
    <property type="entry name" value="Aerolysin-like_C"/>
</dbReference>
<dbReference type="InterPro" id="IPR008998">
    <property type="entry name" value="Agglutinin"/>
</dbReference>
<feature type="domain" description="Agglutinin" evidence="3">
    <location>
        <begin position="115"/>
        <end position="260"/>
    </location>
</feature>
<reference evidence="4 5" key="1">
    <citation type="journal article" date="2024" name="G3 (Bethesda)">
        <title>Genome assembly of Hibiscus sabdariffa L. provides insights into metabolisms of medicinal natural products.</title>
        <authorList>
            <person name="Kim T."/>
        </authorList>
    </citation>
    <scope>NUCLEOTIDE SEQUENCE [LARGE SCALE GENOMIC DNA]</scope>
    <source>
        <strain evidence="4">TK-2024</strain>
        <tissue evidence="4">Old leaves</tissue>
    </source>
</reference>
<gene>
    <name evidence="4" type="ORF">V6N12_035888</name>
</gene>
<evidence type="ECO:0000313" key="4">
    <source>
        <dbReference type="EMBL" id="KAK8563747.1"/>
    </source>
</evidence>
<dbReference type="Proteomes" id="UP001472677">
    <property type="component" value="Unassembled WGS sequence"/>
</dbReference>
<dbReference type="Gene3D" id="2.170.15.10">
    <property type="entry name" value="Proaerolysin, chain A, domain 3"/>
    <property type="match status" value="1"/>
</dbReference>
<dbReference type="PANTHER" id="PTHR39244">
    <property type="entry name" value="NATTERIN-4"/>
    <property type="match status" value="1"/>
</dbReference>
<comment type="caution">
    <text evidence="4">The sequence shown here is derived from an EMBL/GenBank/DDBJ whole genome shotgun (WGS) entry which is preliminary data.</text>
</comment>
<dbReference type="CDD" id="cd20216">
    <property type="entry name" value="PFM_HFR-2-like"/>
    <property type="match status" value="1"/>
</dbReference>
<keyword evidence="5" id="KW-1185">Reference proteome</keyword>
<proteinExistence type="inferred from homology"/>
<evidence type="ECO:0000259" key="3">
    <source>
        <dbReference type="SMART" id="SM00791"/>
    </source>
</evidence>
<name>A0ABR2ERI7_9ROSI</name>